<dbReference type="Proteomes" id="UP000562929">
    <property type="component" value="Unassembled WGS sequence"/>
</dbReference>
<evidence type="ECO:0000313" key="2">
    <source>
        <dbReference type="EMBL" id="KAF4583049.1"/>
    </source>
</evidence>
<proteinExistence type="predicted"/>
<reference evidence="2 3" key="1">
    <citation type="journal article" date="2020" name="G3 (Bethesda)">
        <title>Genetic Underpinnings of Host Manipulation by Ophiocordyceps as Revealed by Comparative Transcriptomics.</title>
        <authorList>
            <person name="Will I."/>
            <person name="Das B."/>
            <person name="Trinh T."/>
            <person name="Brachmann A."/>
            <person name="Ohm R.A."/>
            <person name="de Bekker C."/>
        </authorList>
    </citation>
    <scope>NUCLEOTIDE SEQUENCE [LARGE SCALE GENOMIC DNA]</scope>
    <source>
        <strain evidence="2 3">EC05</strain>
    </source>
</reference>
<evidence type="ECO:0000313" key="3">
    <source>
        <dbReference type="Proteomes" id="UP000562929"/>
    </source>
</evidence>
<gene>
    <name evidence="2" type="ORF">GQ602_006193</name>
</gene>
<feature type="transmembrane region" description="Helical" evidence="1">
    <location>
        <begin position="119"/>
        <end position="143"/>
    </location>
</feature>
<dbReference type="AlphaFoldDB" id="A0A8H4Q2U0"/>
<keyword evidence="3" id="KW-1185">Reference proteome</keyword>
<name>A0A8H4Q2U0_9HYPO</name>
<dbReference type="OrthoDB" id="2688021at2759"/>
<protein>
    <submittedName>
        <fullName evidence="2">Ankyrin repeat-containing domain protein</fullName>
    </submittedName>
</protein>
<accession>A0A8H4Q2U0</accession>
<sequence length="486" mass="53733">MATNPLTLSVPVHMSSLGQEFLTLGVNVILTLSIDGMMFVHSVSLRWALYHEKRLDYNTNIRLLTSSSKSGPNQWYSNAATLFFLVLSYGSSSVLVLLRGDPNKVFFADRDGPPTRPALNAIALIGLGIALAGQASIAVWCLISSSHLIPTWSSNPLNTTLAAMQKGSLTHRPGRSMLSVHQKQQHSILGSYPLKRQGTMIKAQRSVFYILIFLWVLAAAAVAWLATIMVLARERSGLKCWRPALEWVITSNCSWNWVSFPAPPRLMYNLPETFSFSRPYTYSQSYSYSQQAILNLVFTSAIQGLQTIGLHCVELIVNMSRDESSWRSAHSETRQGAKGLQLSTSPFRAALSSWENAVLLVAKAALHWAASQAMASYGYPDLMGTVFATVVIFVYPRIALYAFLAFLLAVFATSLALRRPRGCQPATMGHLQTIADLVDDWETDETGRMWWGDKTGHLSEGMVLRHAGTSGDRRLLSGIDFEAIYS</sequence>
<keyword evidence="1" id="KW-1133">Transmembrane helix</keyword>
<feature type="transmembrane region" description="Helical" evidence="1">
    <location>
        <begin position="398"/>
        <end position="417"/>
    </location>
</feature>
<feature type="transmembrane region" description="Helical" evidence="1">
    <location>
        <begin position="21"/>
        <end position="40"/>
    </location>
</feature>
<comment type="caution">
    <text evidence="2">The sequence shown here is derived from an EMBL/GenBank/DDBJ whole genome shotgun (WGS) entry which is preliminary data.</text>
</comment>
<feature type="transmembrane region" description="Helical" evidence="1">
    <location>
        <begin position="75"/>
        <end position="98"/>
    </location>
</feature>
<keyword evidence="1" id="KW-0812">Transmembrane</keyword>
<feature type="transmembrane region" description="Helical" evidence="1">
    <location>
        <begin position="207"/>
        <end position="232"/>
    </location>
</feature>
<organism evidence="2 3">
    <name type="scientific">Ophiocordyceps camponoti-floridani</name>
    <dbReference type="NCBI Taxonomy" id="2030778"/>
    <lineage>
        <taxon>Eukaryota</taxon>
        <taxon>Fungi</taxon>
        <taxon>Dikarya</taxon>
        <taxon>Ascomycota</taxon>
        <taxon>Pezizomycotina</taxon>
        <taxon>Sordariomycetes</taxon>
        <taxon>Hypocreomycetidae</taxon>
        <taxon>Hypocreales</taxon>
        <taxon>Ophiocordycipitaceae</taxon>
        <taxon>Ophiocordyceps</taxon>
    </lineage>
</organism>
<keyword evidence="1" id="KW-0472">Membrane</keyword>
<dbReference type="EMBL" id="JAACLJ010000007">
    <property type="protein sequence ID" value="KAF4583049.1"/>
    <property type="molecule type" value="Genomic_DNA"/>
</dbReference>
<evidence type="ECO:0000256" key="1">
    <source>
        <dbReference type="SAM" id="Phobius"/>
    </source>
</evidence>